<proteinExistence type="predicted"/>
<evidence type="ECO:0000313" key="1">
    <source>
        <dbReference type="EMBL" id="GIE11828.1"/>
    </source>
</evidence>
<comment type="caution">
    <text evidence="1">The sequence shown here is derived from an EMBL/GenBank/DDBJ whole genome shotgun (WGS) entry which is preliminary data.</text>
</comment>
<dbReference type="EMBL" id="BOMM01000033">
    <property type="protein sequence ID" value="GIE11828.1"/>
    <property type="molecule type" value="Genomic_DNA"/>
</dbReference>
<sequence length="70" mass="7394">MRVEQGVLHRVGGFLTVADGAQSHRPEAVAMTADDLPERSRVTVEVGTQEVGVAQRTVSGSHQSNLTVPA</sequence>
<organism evidence="1 2">
    <name type="scientific">Paractinoplanes ferrugineus</name>
    <dbReference type="NCBI Taxonomy" id="113564"/>
    <lineage>
        <taxon>Bacteria</taxon>
        <taxon>Bacillati</taxon>
        <taxon>Actinomycetota</taxon>
        <taxon>Actinomycetes</taxon>
        <taxon>Micromonosporales</taxon>
        <taxon>Micromonosporaceae</taxon>
        <taxon>Paractinoplanes</taxon>
    </lineage>
</organism>
<accession>A0A919J0U3</accession>
<dbReference type="AlphaFoldDB" id="A0A919J0U3"/>
<dbReference type="Proteomes" id="UP000598174">
    <property type="component" value="Unassembled WGS sequence"/>
</dbReference>
<gene>
    <name evidence="1" type="ORF">Afe05nite_36680</name>
</gene>
<reference evidence="1" key="1">
    <citation type="submission" date="2021-01" db="EMBL/GenBank/DDBJ databases">
        <title>Whole genome shotgun sequence of Actinoplanes ferrugineus NBRC 15555.</title>
        <authorList>
            <person name="Komaki H."/>
            <person name="Tamura T."/>
        </authorList>
    </citation>
    <scope>NUCLEOTIDE SEQUENCE</scope>
    <source>
        <strain evidence="1">NBRC 15555</strain>
    </source>
</reference>
<name>A0A919J0U3_9ACTN</name>
<keyword evidence="2" id="KW-1185">Reference proteome</keyword>
<evidence type="ECO:0000313" key="2">
    <source>
        <dbReference type="Proteomes" id="UP000598174"/>
    </source>
</evidence>
<protein>
    <submittedName>
        <fullName evidence="1">Uncharacterized protein</fullName>
    </submittedName>
</protein>